<dbReference type="Pfam" id="PF00941">
    <property type="entry name" value="FAD_binding_5"/>
    <property type="match status" value="1"/>
</dbReference>
<proteinExistence type="predicted"/>
<dbReference type="InterPro" id="IPR016167">
    <property type="entry name" value="FAD-bd_PCMH_sub1"/>
</dbReference>
<dbReference type="RefSeq" id="WP_188165129.1">
    <property type="nucleotide sequence ID" value="NZ_JACVVX010000004.1"/>
</dbReference>
<name>A0A8J6PJZ1_9HYPH</name>
<dbReference type="InterPro" id="IPR036318">
    <property type="entry name" value="FAD-bd_PCMH-like_sf"/>
</dbReference>
<feature type="domain" description="FAD-binding PCMH-type" evidence="4">
    <location>
        <begin position="1"/>
        <end position="169"/>
    </location>
</feature>
<dbReference type="SUPFAM" id="SSF55447">
    <property type="entry name" value="CO dehydrogenase flavoprotein C-terminal domain-like"/>
    <property type="match status" value="1"/>
</dbReference>
<dbReference type="AlphaFoldDB" id="A0A8J6PJZ1"/>
<gene>
    <name evidence="5" type="ORF">ICI42_13555</name>
</gene>
<evidence type="ECO:0000259" key="4">
    <source>
        <dbReference type="PROSITE" id="PS51387"/>
    </source>
</evidence>
<accession>A0A8J6PJZ1</accession>
<dbReference type="PANTHER" id="PTHR42659:SF2">
    <property type="entry name" value="XANTHINE DEHYDROGENASE SUBUNIT C-RELATED"/>
    <property type="match status" value="1"/>
</dbReference>
<sequence>MYSVNYHRANSVDDAAKMAEAGDAKFLSGGMTLIPAMKTRLAAPSDLIDLTHISELKGITISGRTVTIGAGTIHYDVATHTDLKALCPALCHLASHIGDPAVRHRGTIGGSVANNDPAADYPSALLAMGATIITNQREIAAEDFFTGLFETALEEGEIVTAVTFEVPEKSGYAKFPNPASRYAMTGVFVAKGKDGVRVAVTGAGDNGVFRSEPLETALATSFDAKALEGLSVPSDNLMGDLHASPEYRANLIVVMAKRAVLAANG</sequence>
<dbReference type="SUPFAM" id="SSF56176">
    <property type="entry name" value="FAD-binding/transporter-associated domain-like"/>
    <property type="match status" value="1"/>
</dbReference>
<keyword evidence="3" id="KW-0560">Oxidoreductase</keyword>
<dbReference type="Gene3D" id="3.30.465.10">
    <property type="match status" value="1"/>
</dbReference>
<dbReference type="PANTHER" id="PTHR42659">
    <property type="entry name" value="XANTHINE DEHYDROGENASE SUBUNIT C-RELATED"/>
    <property type="match status" value="1"/>
</dbReference>
<dbReference type="InterPro" id="IPR016166">
    <property type="entry name" value="FAD-bd_PCMH"/>
</dbReference>
<dbReference type="InterPro" id="IPR005107">
    <property type="entry name" value="CO_DH_flav_C"/>
</dbReference>
<dbReference type="InterPro" id="IPR002346">
    <property type="entry name" value="Mopterin_DH_FAD-bd"/>
</dbReference>
<dbReference type="GO" id="GO:0016491">
    <property type="term" value="F:oxidoreductase activity"/>
    <property type="evidence" value="ECO:0007669"/>
    <property type="project" value="UniProtKB-KW"/>
</dbReference>
<dbReference type="GO" id="GO:0071949">
    <property type="term" value="F:FAD binding"/>
    <property type="evidence" value="ECO:0007669"/>
    <property type="project" value="InterPro"/>
</dbReference>
<dbReference type="InterPro" id="IPR016169">
    <property type="entry name" value="FAD-bd_PCMH_sub2"/>
</dbReference>
<evidence type="ECO:0000256" key="1">
    <source>
        <dbReference type="ARBA" id="ARBA00022630"/>
    </source>
</evidence>
<dbReference type="PROSITE" id="PS51387">
    <property type="entry name" value="FAD_PCMH"/>
    <property type="match status" value="1"/>
</dbReference>
<comment type="caution">
    <text evidence="5">The sequence shown here is derived from an EMBL/GenBank/DDBJ whole genome shotgun (WGS) entry which is preliminary data.</text>
</comment>
<dbReference type="Gene3D" id="3.30.43.10">
    <property type="entry name" value="Uridine Diphospho-n-acetylenolpyruvylglucosamine Reductase, domain 2"/>
    <property type="match status" value="1"/>
</dbReference>
<evidence type="ECO:0000256" key="3">
    <source>
        <dbReference type="ARBA" id="ARBA00023002"/>
    </source>
</evidence>
<keyword evidence="6" id="KW-1185">Reference proteome</keyword>
<dbReference type="InterPro" id="IPR051312">
    <property type="entry name" value="Diverse_Substr_Oxidored"/>
</dbReference>
<keyword evidence="1" id="KW-0285">Flavoprotein</keyword>
<evidence type="ECO:0000313" key="5">
    <source>
        <dbReference type="EMBL" id="MBD0415683.1"/>
    </source>
</evidence>
<organism evidence="5 6">
    <name type="scientific">Oryzicola mucosus</name>
    <dbReference type="NCBI Taxonomy" id="2767425"/>
    <lineage>
        <taxon>Bacteria</taxon>
        <taxon>Pseudomonadati</taxon>
        <taxon>Pseudomonadota</taxon>
        <taxon>Alphaproteobacteria</taxon>
        <taxon>Hyphomicrobiales</taxon>
        <taxon>Phyllobacteriaceae</taxon>
        <taxon>Oryzicola</taxon>
    </lineage>
</organism>
<reference evidence="5" key="1">
    <citation type="submission" date="2020-09" db="EMBL/GenBank/DDBJ databases">
        <title>Genome seq and assembly of Tianweitania sp.</title>
        <authorList>
            <person name="Chhetri G."/>
        </authorList>
    </citation>
    <scope>NUCLEOTIDE SEQUENCE</scope>
    <source>
        <strain evidence="5">Rool2</strain>
    </source>
</reference>
<evidence type="ECO:0000256" key="2">
    <source>
        <dbReference type="ARBA" id="ARBA00022827"/>
    </source>
</evidence>
<keyword evidence="2" id="KW-0274">FAD</keyword>
<dbReference type="Proteomes" id="UP000643405">
    <property type="component" value="Unassembled WGS sequence"/>
</dbReference>
<evidence type="ECO:0000313" key="6">
    <source>
        <dbReference type="Proteomes" id="UP000643405"/>
    </source>
</evidence>
<dbReference type="EMBL" id="JACVVX010000004">
    <property type="protein sequence ID" value="MBD0415683.1"/>
    <property type="molecule type" value="Genomic_DNA"/>
</dbReference>
<protein>
    <submittedName>
        <fullName evidence="5">Xanthine dehydrogenase family protein subunit M</fullName>
    </submittedName>
</protein>
<dbReference type="InterPro" id="IPR036683">
    <property type="entry name" value="CO_DH_flav_C_dom_sf"/>
</dbReference>
<dbReference type="Gene3D" id="3.30.390.50">
    <property type="entry name" value="CO dehydrogenase flavoprotein, C-terminal domain"/>
    <property type="match status" value="1"/>
</dbReference>
<dbReference type="SMART" id="SM01092">
    <property type="entry name" value="CO_deh_flav_C"/>
    <property type="match status" value="1"/>
</dbReference>